<dbReference type="Gene3D" id="2.30.230.10">
    <property type="entry name" value="Lipovitellin, beta-sheet shell regions, chain A"/>
    <property type="match status" value="1"/>
</dbReference>
<dbReference type="PANTHER" id="PTHR13024:SF0">
    <property type="entry name" value="MICROSOMAL TRIACYLGLYCEROL TRANSFER PROTEIN"/>
    <property type="match status" value="1"/>
</dbReference>
<evidence type="ECO:0000313" key="8">
    <source>
        <dbReference type="Proteomes" id="UP000694843"/>
    </source>
</evidence>
<protein>
    <submittedName>
        <fullName evidence="9">Microsomal triacylglycerol transfer protein isoform X1</fullName>
    </submittedName>
</protein>
<evidence type="ECO:0000256" key="3">
    <source>
        <dbReference type="ARBA" id="ARBA00022729"/>
    </source>
</evidence>
<dbReference type="CTD" id="35362"/>
<dbReference type="PROSITE" id="PS51211">
    <property type="entry name" value="VITELLOGENIN"/>
    <property type="match status" value="1"/>
</dbReference>
<dbReference type="InterPro" id="IPR039988">
    <property type="entry name" value="MTTP"/>
</dbReference>
<comment type="subcellular location">
    <subcellularLocation>
        <location evidence="1">Endoplasmic reticulum</location>
    </subcellularLocation>
</comment>
<dbReference type="InterPro" id="IPR045811">
    <property type="entry name" value="MTP_lip-bd"/>
</dbReference>
<dbReference type="SMART" id="SM00638">
    <property type="entry name" value="LPD_N"/>
    <property type="match status" value="1"/>
</dbReference>
<dbReference type="GO" id="GO:0008289">
    <property type="term" value="F:lipid binding"/>
    <property type="evidence" value="ECO:0007669"/>
    <property type="project" value="InterPro"/>
</dbReference>
<organism evidence="8 9">
    <name type="scientific">Hyalella azteca</name>
    <name type="common">Amphipod</name>
    <dbReference type="NCBI Taxonomy" id="294128"/>
    <lineage>
        <taxon>Eukaryota</taxon>
        <taxon>Metazoa</taxon>
        <taxon>Ecdysozoa</taxon>
        <taxon>Arthropoda</taxon>
        <taxon>Crustacea</taxon>
        <taxon>Multicrustacea</taxon>
        <taxon>Malacostraca</taxon>
        <taxon>Eumalacostraca</taxon>
        <taxon>Peracarida</taxon>
        <taxon>Amphipoda</taxon>
        <taxon>Senticaudata</taxon>
        <taxon>Talitrida</taxon>
        <taxon>Talitroidea</taxon>
        <taxon>Hyalellidae</taxon>
        <taxon>Hyalella</taxon>
    </lineage>
</organism>
<dbReference type="GO" id="GO:0005783">
    <property type="term" value="C:endoplasmic reticulum"/>
    <property type="evidence" value="ECO:0007669"/>
    <property type="project" value="UniProtKB-SubCell"/>
</dbReference>
<dbReference type="Gene3D" id="1.25.10.20">
    <property type="entry name" value="Vitellinogen, superhelical"/>
    <property type="match status" value="1"/>
</dbReference>
<evidence type="ECO:0000256" key="2">
    <source>
        <dbReference type="ARBA" id="ARBA00022448"/>
    </source>
</evidence>
<dbReference type="OrthoDB" id="5865932at2759"/>
<dbReference type="GO" id="GO:0016323">
    <property type="term" value="C:basolateral plasma membrane"/>
    <property type="evidence" value="ECO:0007669"/>
    <property type="project" value="TreeGrafter"/>
</dbReference>
<keyword evidence="2" id="KW-0813">Transport</keyword>
<accession>A0A8B7P030</accession>
<dbReference type="PANTHER" id="PTHR13024">
    <property type="entry name" value="MICROSOMAL TRIGLYCERIDE TRANSFER PROTEIN, LARGE SUBUNIT"/>
    <property type="match status" value="1"/>
</dbReference>
<evidence type="ECO:0000256" key="1">
    <source>
        <dbReference type="ARBA" id="ARBA00004240"/>
    </source>
</evidence>
<dbReference type="SUPFAM" id="SSF56968">
    <property type="entry name" value="Lipovitellin-phosvitin complex, beta-sheet shell regions"/>
    <property type="match status" value="1"/>
</dbReference>
<feature type="chain" id="PRO_5034341851" evidence="6">
    <location>
        <begin position="35"/>
        <end position="924"/>
    </location>
</feature>
<name>A0A8B7P030_HYAAZ</name>
<dbReference type="SUPFAM" id="SSF48431">
    <property type="entry name" value="Lipovitellin-phosvitin complex, superhelical domain"/>
    <property type="match status" value="1"/>
</dbReference>
<dbReference type="GO" id="GO:0005794">
    <property type="term" value="C:Golgi apparatus"/>
    <property type="evidence" value="ECO:0007669"/>
    <property type="project" value="TreeGrafter"/>
</dbReference>
<sequence>MAQKEFIKRMLGRTLAFCVLCLSSLLHTLAPAQAFVLLSSYPALSRQYEVGTAYEYSYETSVLLNEPQPKPVSSAKDVGFKLRGKVQVTPVWQHSNNPHEQLLRITVESSKLSVKARQGPTPEGFVDKSSRVDAFRNDPIFVWWSSGRINKIFSVKGEDISSVNMKKGIASILQVQTSVVEREEVDASGRCHVHYVTGDPGKIVKLKSNCIPLNLPIFYNHTNEVLGAEIRSTASVSYELRPADGVIMQATGLETHFLRVVARKTSASEVISRITLQFTGEKKTSVSSPVGATESEVIRDLSKKTKLDLEAGDLTSREDVRDCIACKSLADLVANFRSALNANNLGSQSSALAFIRLLRKMRESSEATIKAILTSKKNNKILLQLLDIVASTQTSASHKAAMGFLNFQEERKILLPERYLLTASLATHPSAESINDFFNLVKRGVSNKHLYETLVYTVASLVKTYSRMPDNADKPLIAEASSYFQEKLGNCDGTPCTMLYVSALKTLQQKQSIPLLLDVVRKAPKKAAISAMRAIQTMPSNFIDDRIIKQLEKIFFGLDRRHDSSVKIIAADMLLQHTPSEEFLKMLLLQIRDQKNKEVNTVLLSKIRDMMDKGNQEVSEVFRKVIRSPEVGNYHVLGQNGLSSAFSRPFTAGSLNAANASFSNVLEINGGLLKRSTVDVFVRNHNESMRLLSFGMFAGGLDMFGGGSEDDDVTEEDQQEVEDANAGIEITLMDTQLRPYVFFTSKSELMGHVWSGTASERTTALQGSALLHDHLQRVPLQNGFTIEMLLTGSISYDFAGQVQISLWNQNAHSLVEIGAGMIIQGQARVDTSFVQTMIEFNTGVQTRLDFVSDLEFGSGVAMCMQMSQPNYEIIENVRKLERIPGSNYVLRKYKKRTIPGPGKTYVMNKKNSLLCNKMFGSEER</sequence>
<evidence type="ECO:0000256" key="5">
    <source>
        <dbReference type="PROSITE-ProRule" id="PRU00557"/>
    </source>
</evidence>
<comment type="caution">
    <text evidence="5">Lacks conserved residue(s) required for the propagation of feature annotation.</text>
</comment>
<dbReference type="Proteomes" id="UP000694843">
    <property type="component" value="Unplaced"/>
</dbReference>
<keyword evidence="3 6" id="KW-0732">Signal</keyword>
<dbReference type="AlphaFoldDB" id="A0A8B7P030"/>
<dbReference type="GO" id="GO:0042157">
    <property type="term" value="P:lipoprotein metabolic process"/>
    <property type="evidence" value="ECO:0007669"/>
    <property type="project" value="TreeGrafter"/>
</dbReference>
<dbReference type="Pfam" id="PF19444">
    <property type="entry name" value="MTP_lip_bd"/>
    <property type="match status" value="1"/>
</dbReference>
<dbReference type="InterPro" id="IPR001747">
    <property type="entry name" value="Vitellogenin_N"/>
</dbReference>
<feature type="domain" description="Vitellogenin" evidence="7">
    <location>
        <begin position="48"/>
        <end position="677"/>
    </location>
</feature>
<gene>
    <name evidence="9" type="primary">LOC108675837</name>
</gene>
<dbReference type="InterPro" id="IPR015816">
    <property type="entry name" value="Vitellinogen_b-sht_N"/>
</dbReference>
<keyword evidence="4" id="KW-0256">Endoplasmic reticulum</keyword>
<dbReference type="KEGG" id="hazt:108675837"/>
<dbReference type="OMA" id="HVWGGSA"/>
<dbReference type="InterPro" id="IPR015819">
    <property type="entry name" value="Lipid_transp_b-sht_shell"/>
</dbReference>
<keyword evidence="8" id="KW-1185">Reference proteome</keyword>
<evidence type="ECO:0000256" key="6">
    <source>
        <dbReference type="SAM" id="SignalP"/>
    </source>
</evidence>
<evidence type="ECO:0000259" key="7">
    <source>
        <dbReference type="PROSITE" id="PS51211"/>
    </source>
</evidence>
<evidence type="ECO:0000313" key="9">
    <source>
        <dbReference type="RefSeq" id="XP_018019362.1"/>
    </source>
</evidence>
<dbReference type="RefSeq" id="XP_018019362.1">
    <property type="nucleotide sequence ID" value="XM_018163873.2"/>
</dbReference>
<proteinExistence type="predicted"/>
<dbReference type="InterPro" id="IPR011030">
    <property type="entry name" value="Lipovitellin_superhlx_dom"/>
</dbReference>
<reference evidence="9" key="1">
    <citation type="submission" date="2025-08" db="UniProtKB">
        <authorList>
            <consortium name="RefSeq"/>
        </authorList>
    </citation>
    <scope>IDENTIFICATION</scope>
    <source>
        <tissue evidence="9">Whole organism</tissue>
    </source>
</reference>
<feature type="signal peptide" evidence="6">
    <location>
        <begin position="1"/>
        <end position="34"/>
    </location>
</feature>
<evidence type="ECO:0000256" key="4">
    <source>
        <dbReference type="ARBA" id="ARBA00022824"/>
    </source>
</evidence>
<dbReference type="GeneID" id="108675837"/>
<dbReference type="Pfam" id="PF01347">
    <property type="entry name" value="Vitellogenin_N"/>
    <property type="match status" value="1"/>
</dbReference>
<dbReference type="GO" id="GO:0005548">
    <property type="term" value="F:phospholipid transporter activity"/>
    <property type="evidence" value="ECO:0007669"/>
    <property type="project" value="InterPro"/>
</dbReference>